<feature type="signal peptide" evidence="2">
    <location>
        <begin position="1"/>
        <end position="19"/>
    </location>
</feature>
<dbReference type="EMBL" id="CAADFQ010000069">
    <property type="protein sequence ID" value="VFK34364.1"/>
    <property type="molecule type" value="Genomic_DNA"/>
</dbReference>
<feature type="region of interest" description="Disordered" evidence="1">
    <location>
        <begin position="283"/>
        <end position="304"/>
    </location>
</feature>
<dbReference type="EMBL" id="CAADFO010000064">
    <property type="protein sequence ID" value="VFK30407.1"/>
    <property type="molecule type" value="Genomic_DNA"/>
</dbReference>
<proteinExistence type="predicted"/>
<dbReference type="AlphaFoldDB" id="A0A450XYJ4"/>
<keyword evidence="2" id="KW-0732">Signal</keyword>
<evidence type="ECO:0000313" key="3">
    <source>
        <dbReference type="EMBL" id="VFK30407.1"/>
    </source>
</evidence>
<evidence type="ECO:0000313" key="5">
    <source>
        <dbReference type="EMBL" id="VFK76680.1"/>
    </source>
</evidence>
<accession>A0A450XYJ4</accession>
<evidence type="ECO:0000313" key="4">
    <source>
        <dbReference type="EMBL" id="VFK34364.1"/>
    </source>
</evidence>
<gene>
    <name evidence="3" type="ORF">BECKMB1821G_GA0114241_106411</name>
    <name evidence="5" type="ORF">BECKMB1821H_GA0114242_106810</name>
    <name evidence="4" type="ORF">BECKMB1821I_GA0114274_106911</name>
</gene>
<dbReference type="PROSITE" id="PS51257">
    <property type="entry name" value="PROKAR_LIPOPROTEIN"/>
    <property type="match status" value="1"/>
</dbReference>
<protein>
    <submittedName>
        <fullName evidence="4">Uncharacterized protein</fullName>
    </submittedName>
</protein>
<reference evidence="4" key="1">
    <citation type="submission" date="2019-02" db="EMBL/GenBank/DDBJ databases">
        <authorList>
            <person name="Gruber-Vodicka R. H."/>
            <person name="Seah K. B. B."/>
        </authorList>
    </citation>
    <scope>NUCLEOTIDE SEQUENCE</scope>
    <source>
        <strain evidence="3">BECK_BZ197</strain>
        <strain evidence="5">BECK_BZ198</strain>
        <strain evidence="4">BECK_BZ199</strain>
    </source>
</reference>
<organism evidence="4">
    <name type="scientific">Candidatus Kentrum sp. MB</name>
    <dbReference type="NCBI Taxonomy" id="2138164"/>
    <lineage>
        <taxon>Bacteria</taxon>
        <taxon>Pseudomonadati</taxon>
        <taxon>Pseudomonadota</taxon>
        <taxon>Gammaproteobacteria</taxon>
        <taxon>Candidatus Kentrum</taxon>
    </lineage>
</organism>
<evidence type="ECO:0000256" key="1">
    <source>
        <dbReference type="SAM" id="MobiDB-lite"/>
    </source>
</evidence>
<sequence length="938" mass="106074">MRICHLFRIIVFLIFPLMASCKSDTVLENSCSLEGNFSSSNLASLNIRWNKCLQVDSGECEPTVKDDHTAYIKNLGNYRINFAIHREHGNSKGKDRKNDRREDGYYVGVSLVPYLISEKNKHIKYPLLPARLDKKDKDGKSSIPGGNFSYYAWSCASGSDVKPYLDLYPSLSLMVNTEQEKESLHEYLIGLSDNKKWLFQQHLDIEGVGFSSCKTALGKDYFCHQKNKENIKSYQLFVDKIITRKPCRFLIDFDTSVTIIRDWGQDEYRYGYNCPNNSGGASKLSSTLSHTENDTKPSRPTPLPKKILSVDWDAPGALRAVLLDPGFASKIIIKTEDGSCTDAEIKRKQGGSIQITCPSSEIRSIHIPGFQPISVTGDRIHTPHDWRATLKIRIENEPGLEYRYKQDSRCSGETCDIHVPLEKLGRNITLRALNRDGTGLPTCDIRFYAPSASAWVRSSQNNTPISLSSNCVNKTLSFPKRIAQKINRRAIPQQCRLIDDNAGKQRLECILGKGASLPLDLFGTAWKPINLRNLPKGESDIGNYLQPVWPFSNSDPWLACNRSMENRPCYEPKEVRLCETWHPITKSGNTFVLPTLAKANCESAQSLPTRMSLKLRAIGNPGVCFKEGEEIALGLGLNEAGTGNRSLSEKCGQQLNNKREKKLSVEDIPESASLRGRSAIRLYLNEQACRDNSATNIHKQYPYQAGAYINIDTCKENWGRLIKNGQPVSRCAPVTPEGTLPIRLLRRPGKRVWVVVAPTRALEKKGARIQRALFNVLDELKREGHERRPLTLVVLSDVFEQTKILRSEELPDWPLELERSQRSIRSFTNFSFHQSGLRPEAGIADIEEWRSRQNEEIQTLIYITETPSESARLTDSAAADLYRWRRKHSSPKVRILAEDNCAFWTKEGVVQRAEDCVILVDDPETQIKNEIRQALKIN</sequence>
<evidence type="ECO:0000256" key="2">
    <source>
        <dbReference type="SAM" id="SignalP"/>
    </source>
</evidence>
<name>A0A450XYJ4_9GAMM</name>
<feature type="chain" id="PRO_5036354202" evidence="2">
    <location>
        <begin position="20"/>
        <end position="938"/>
    </location>
</feature>
<dbReference type="EMBL" id="CAADGH010000068">
    <property type="protein sequence ID" value="VFK76680.1"/>
    <property type="molecule type" value="Genomic_DNA"/>
</dbReference>